<dbReference type="PROSITE" id="PS51186">
    <property type="entry name" value="GNAT"/>
    <property type="match status" value="1"/>
</dbReference>
<dbReference type="Proteomes" id="UP000661691">
    <property type="component" value="Unassembled WGS sequence"/>
</dbReference>
<comment type="caution">
    <text evidence="7">The sequence shown here is derived from an EMBL/GenBank/DDBJ whole genome shotgun (WGS) entry which is preliminary data.</text>
</comment>
<dbReference type="SMART" id="SM01006">
    <property type="entry name" value="AlcB"/>
    <property type="match status" value="1"/>
</dbReference>
<sequence length="197" mass="23581">MQPLSTQKIWKRYEEQIKKEISFRPVELDLDVKRLHSWMQEPHVIPFWKLNIPFADYEIHLQKFLADHHQSLHIGQLDGRPMSYWETYWVQDDLLGQHYDFHPEDQGVHLLIGPPSYLGKGYAAPLLRHITYHLFQHESTQKVVAEPDIRNEKMIHVFQKCGFEFQRSIQLPDKEAALMFCEREPFMRSWKQDDAGK</sequence>
<evidence type="ECO:0000256" key="4">
    <source>
        <dbReference type="ARBA" id="ARBA00023251"/>
    </source>
</evidence>
<evidence type="ECO:0000259" key="6">
    <source>
        <dbReference type="PROSITE" id="PS51186"/>
    </source>
</evidence>
<keyword evidence="4" id="KW-0046">Antibiotic resistance</keyword>
<reference evidence="7" key="1">
    <citation type="submission" date="2020-09" db="EMBL/GenBank/DDBJ databases">
        <title>A novel bacterium of genus Hazenella, isolated from South China Sea.</title>
        <authorList>
            <person name="Huang H."/>
            <person name="Mo K."/>
            <person name="Hu Y."/>
        </authorList>
    </citation>
    <scope>NUCLEOTIDE SEQUENCE</scope>
    <source>
        <strain evidence="7">IB182357</strain>
    </source>
</reference>
<dbReference type="EMBL" id="JACXAH010000005">
    <property type="protein sequence ID" value="MBD1371878.1"/>
    <property type="molecule type" value="Genomic_DNA"/>
</dbReference>
<dbReference type="AlphaFoldDB" id="A0A926RTM3"/>
<evidence type="ECO:0000313" key="7">
    <source>
        <dbReference type="EMBL" id="MBD1371878.1"/>
    </source>
</evidence>
<dbReference type="InterPro" id="IPR016181">
    <property type="entry name" value="Acyl_CoA_acyltransferase"/>
</dbReference>
<dbReference type="PANTHER" id="PTHR31438:SF1">
    <property type="entry name" value="LYSINE N-ACYLTRANSFERASE C17G9.06C-RELATED"/>
    <property type="match status" value="1"/>
</dbReference>
<dbReference type="RefSeq" id="WP_191138508.1">
    <property type="nucleotide sequence ID" value="NZ_JACXAG020000001.1"/>
</dbReference>
<evidence type="ECO:0000256" key="2">
    <source>
        <dbReference type="ARBA" id="ARBA00004924"/>
    </source>
</evidence>
<comment type="function">
    <text evidence="1">Acyltransferase required for the direct transfer of medium- to long-chain fatty acyl moieties from a carrier protein (MbtL) on to the epsilon-amino group of lysine residue in the mycobactin core.</text>
</comment>
<evidence type="ECO:0000256" key="5">
    <source>
        <dbReference type="ARBA" id="ARBA00031122"/>
    </source>
</evidence>
<evidence type="ECO:0000256" key="1">
    <source>
        <dbReference type="ARBA" id="ARBA00003818"/>
    </source>
</evidence>
<dbReference type="Pfam" id="PF13523">
    <property type="entry name" value="Acetyltransf_8"/>
    <property type="match status" value="1"/>
</dbReference>
<gene>
    <name evidence="7" type="ORF">IC620_05830</name>
</gene>
<dbReference type="GO" id="GO:0046677">
    <property type="term" value="P:response to antibiotic"/>
    <property type="evidence" value="ECO:0007669"/>
    <property type="project" value="UniProtKB-KW"/>
</dbReference>
<accession>A0A926RTM3</accession>
<organism evidence="7 8">
    <name type="scientific">Polycladospora coralii</name>
    <dbReference type="NCBI Taxonomy" id="2771432"/>
    <lineage>
        <taxon>Bacteria</taxon>
        <taxon>Bacillati</taxon>
        <taxon>Bacillota</taxon>
        <taxon>Bacilli</taxon>
        <taxon>Bacillales</taxon>
        <taxon>Thermoactinomycetaceae</taxon>
        <taxon>Polycladospora</taxon>
    </lineage>
</organism>
<dbReference type="GO" id="GO:0019290">
    <property type="term" value="P:siderophore biosynthetic process"/>
    <property type="evidence" value="ECO:0007669"/>
    <property type="project" value="InterPro"/>
</dbReference>
<comment type="pathway">
    <text evidence="2">Siderophore biosynthesis.</text>
</comment>
<dbReference type="Gene3D" id="3.40.630.30">
    <property type="match status" value="1"/>
</dbReference>
<dbReference type="InterPro" id="IPR019432">
    <property type="entry name" value="Acyltransferase_MbtK/IucB-like"/>
</dbReference>
<dbReference type="SUPFAM" id="SSF55729">
    <property type="entry name" value="Acyl-CoA N-acyltransferases (Nat)"/>
    <property type="match status" value="1"/>
</dbReference>
<evidence type="ECO:0000313" key="8">
    <source>
        <dbReference type="Proteomes" id="UP000661691"/>
    </source>
</evidence>
<dbReference type="GO" id="GO:0016410">
    <property type="term" value="F:N-acyltransferase activity"/>
    <property type="evidence" value="ECO:0007669"/>
    <property type="project" value="TreeGrafter"/>
</dbReference>
<dbReference type="PANTHER" id="PTHR31438">
    <property type="entry name" value="LYSINE N-ACYLTRANSFERASE C17G9.06C-RELATED"/>
    <property type="match status" value="1"/>
</dbReference>
<name>A0A926RTM3_9BACL</name>
<keyword evidence="8" id="KW-1185">Reference proteome</keyword>
<protein>
    <recommendedName>
        <fullName evidence="3">Lysine N-acyltransferase MbtK</fullName>
    </recommendedName>
    <alternativeName>
        <fullName evidence="5">Mycobactin synthase protein K</fullName>
    </alternativeName>
</protein>
<feature type="domain" description="N-acetyltransferase" evidence="6">
    <location>
        <begin position="21"/>
        <end position="184"/>
    </location>
</feature>
<dbReference type="InterPro" id="IPR000182">
    <property type="entry name" value="GNAT_dom"/>
</dbReference>
<evidence type="ECO:0000256" key="3">
    <source>
        <dbReference type="ARBA" id="ARBA00020586"/>
    </source>
</evidence>
<proteinExistence type="predicted"/>